<feature type="domain" description="N-acetyltransferase" evidence="1">
    <location>
        <begin position="2"/>
        <end position="147"/>
    </location>
</feature>
<dbReference type="PATRIC" id="fig|1705565.3.peg.3433"/>
<dbReference type="Proteomes" id="UP000036932">
    <property type="component" value="Unassembled WGS sequence"/>
</dbReference>
<accession>A0A0M1P3R5</accession>
<dbReference type="InterPro" id="IPR000182">
    <property type="entry name" value="GNAT_dom"/>
</dbReference>
<dbReference type="GO" id="GO:0016747">
    <property type="term" value="F:acyltransferase activity, transferring groups other than amino-acyl groups"/>
    <property type="evidence" value="ECO:0007669"/>
    <property type="project" value="InterPro"/>
</dbReference>
<dbReference type="Gene3D" id="3.40.630.30">
    <property type="match status" value="1"/>
</dbReference>
<evidence type="ECO:0000313" key="2">
    <source>
        <dbReference type="EMBL" id="KOR89037.1"/>
    </source>
</evidence>
<sequence>MITLHPIDKDNWEDCIRLKPTAGQEKWIAPNLYSIAEAQFMEGFKTRAIYHDEEMIGFVMYGLHPHDDNYWIYRFMIDGKYQGLHYAKPAIRLVLEEIRNSSPDSTHEIMLCYKPENERAERLYSEIGFKEAGIAPWGDIMARYRFI</sequence>
<comment type="caution">
    <text evidence="2">The sequence shown here is derived from an EMBL/GenBank/DDBJ whole genome shotgun (WGS) entry which is preliminary data.</text>
</comment>
<reference evidence="3" key="1">
    <citation type="submission" date="2015-08" db="EMBL/GenBank/DDBJ databases">
        <title>Genome sequencing project for genomic taxonomy and phylogenomics of Bacillus-like bacteria.</title>
        <authorList>
            <person name="Liu B."/>
            <person name="Wang J."/>
            <person name="Zhu Y."/>
            <person name="Liu G."/>
            <person name="Chen Q."/>
            <person name="Chen Z."/>
            <person name="Lan J."/>
            <person name="Che J."/>
            <person name="Ge C."/>
            <person name="Shi H."/>
            <person name="Pan Z."/>
            <person name="Liu X."/>
        </authorList>
    </citation>
    <scope>NUCLEOTIDE SEQUENCE [LARGE SCALE GENOMIC DNA]</scope>
    <source>
        <strain evidence="3">FJAT-22460</strain>
    </source>
</reference>
<evidence type="ECO:0000259" key="1">
    <source>
        <dbReference type="PROSITE" id="PS51186"/>
    </source>
</evidence>
<organism evidence="2 3">
    <name type="scientific">Paenibacillus solani</name>
    <dbReference type="NCBI Taxonomy" id="1705565"/>
    <lineage>
        <taxon>Bacteria</taxon>
        <taxon>Bacillati</taxon>
        <taxon>Bacillota</taxon>
        <taxon>Bacilli</taxon>
        <taxon>Bacillales</taxon>
        <taxon>Paenibacillaceae</taxon>
        <taxon>Paenibacillus</taxon>
    </lineage>
</organism>
<dbReference type="SUPFAM" id="SSF55729">
    <property type="entry name" value="Acyl-CoA N-acyltransferases (Nat)"/>
    <property type="match status" value="1"/>
</dbReference>
<keyword evidence="3" id="KW-1185">Reference proteome</keyword>
<proteinExistence type="predicted"/>
<name>A0A0M1P3R5_9BACL</name>
<keyword evidence="2" id="KW-0808">Transferase</keyword>
<dbReference type="PROSITE" id="PS51186">
    <property type="entry name" value="GNAT"/>
    <property type="match status" value="1"/>
</dbReference>
<dbReference type="OrthoDB" id="9127144at2"/>
<dbReference type="InterPro" id="IPR016181">
    <property type="entry name" value="Acyl_CoA_acyltransferase"/>
</dbReference>
<dbReference type="CDD" id="cd04301">
    <property type="entry name" value="NAT_SF"/>
    <property type="match status" value="1"/>
</dbReference>
<evidence type="ECO:0000313" key="3">
    <source>
        <dbReference type="Proteomes" id="UP000036932"/>
    </source>
</evidence>
<dbReference type="AlphaFoldDB" id="A0A0M1P3R5"/>
<protein>
    <submittedName>
        <fullName evidence="2">Spermidine acetyltransferase</fullName>
    </submittedName>
</protein>
<gene>
    <name evidence="2" type="ORF">AM231_07555</name>
</gene>
<dbReference type="Pfam" id="PF00583">
    <property type="entry name" value="Acetyltransf_1"/>
    <property type="match status" value="1"/>
</dbReference>
<dbReference type="RefSeq" id="WP_054402071.1">
    <property type="nucleotide sequence ID" value="NZ_LIUT01000001.1"/>
</dbReference>
<dbReference type="EMBL" id="LIUT01000001">
    <property type="protein sequence ID" value="KOR89037.1"/>
    <property type="molecule type" value="Genomic_DNA"/>
</dbReference>